<evidence type="ECO:0000256" key="5">
    <source>
        <dbReference type="ARBA" id="ARBA00023054"/>
    </source>
</evidence>
<keyword evidence="2 9" id="KW-0812">Transmembrane</keyword>
<dbReference type="AlphaFoldDB" id="A0A812BDX0"/>
<evidence type="ECO:0000256" key="3">
    <source>
        <dbReference type="ARBA" id="ARBA00022989"/>
    </source>
</evidence>
<evidence type="ECO:0000256" key="4">
    <source>
        <dbReference type="ARBA" id="ARBA00023034"/>
    </source>
</evidence>
<feature type="coiled-coil region" evidence="7">
    <location>
        <begin position="635"/>
        <end position="662"/>
    </location>
</feature>
<keyword evidence="6 9" id="KW-0472">Membrane</keyword>
<dbReference type="InterPro" id="IPR019177">
    <property type="entry name" value="Golgin_subfamily_A_member_5"/>
</dbReference>
<dbReference type="Pfam" id="PF09787">
    <property type="entry name" value="Golgin_A5"/>
    <property type="match status" value="1"/>
</dbReference>
<dbReference type="Proteomes" id="UP000597762">
    <property type="component" value="Unassembled WGS sequence"/>
</dbReference>
<dbReference type="OrthoDB" id="248903at2759"/>
<evidence type="ECO:0000256" key="1">
    <source>
        <dbReference type="ARBA" id="ARBA00004409"/>
    </source>
</evidence>
<feature type="region of interest" description="Disordered" evidence="8">
    <location>
        <begin position="394"/>
        <end position="420"/>
    </location>
</feature>
<evidence type="ECO:0000256" key="7">
    <source>
        <dbReference type="SAM" id="Coils"/>
    </source>
</evidence>
<reference evidence="10" key="1">
    <citation type="submission" date="2021-01" db="EMBL/GenBank/DDBJ databases">
        <authorList>
            <person name="Li R."/>
            <person name="Bekaert M."/>
        </authorList>
    </citation>
    <scope>NUCLEOTIDE SEQUENCE</scope>
    <source>
        <strain evidence="10">Farmed</strain>
    </source>
</reference>
<evidence type="ECO:0000256" key="8">
    <source>
        <dbReference type="SAM" id="MobiDB-lite"/>
    </source>
</evidence>
<evidence type="ECO:0000313" key="10">
    <source>
        <dbReference type="EMBL" id="CAE1177986.1"/>
    </source>
</evidence>
<name>A0A812BDX0_ACAPH</name>
<dbReference type="EMBL" id="CAHIKZ030000515">
    <property type="protein sequence ID" value="CAE1177986.1"/>
    <property type="molecule type" value="Genomic_DNA"/>
</dbReference>
<feature type="coiled-coil region" evidence="7">
    <location>
        <begin position="255"/>
        <end position="289"/>
    </location>
</feature>
<feature type="coiled-coil region" evidence="7">
    <location>
        <begin position="505"/>
        <end position="603"/>
    </location>
</feature>
<evidence type="ECO:0000256" key="6">
    <source>
        <dbReference type="ARBA" id="ARBA00023136"/>
    </source>
</evidence>
<organism evidence="10 11">
    <name type="scientific">Acanthosepion pharaonis</name>
    <name type="common">Pharaoh cuttlefish</name>
    <name type="synonym">Sepia pharaonis</name>
    <dbReference type="NCBI Taxonomy" id="158019"/>
    <lineage>
        <taxon>Eukaryota</taxon>
        <taxon>Metazoa</taxon>
        <taxon>Spiralia</taxon>
        <taxon>Lophotrochozoa</taxon>
        <taxon>Mollusca</taxon>
        <taxon>Cephalopoda</taxon>
        <taxon>Coleoidea</taxon>
        <taxon>Decapodiformes</taxon>
        <taxon>Sepiida</taxon>
        <taxon>Sepiina</taxon>
        <taxon>Sepiidae</taxon>
        <taxon>Acanthosepion</taxon>
    </lineage>
</organism>
<feature type="region of interest" description="Disordered" evidence="8">
    <location>
        <begin position="191"/>
        <end position="217"/>
    </location>
</feature>
<proteinExistence type="predicted"/>
<keyword evidence="4" id="KW-0333">Golgi apparatus</keyword>
<comment type="subcellular location">
    <subcellularLocation>
        <location evidence="1">Golgi apparatus membrane</location>
        <topology evidence="1">Single-pass type IV membrane protein</topology>
    </subcellularLocation>
</comment>
<dbReference type="GO" id="GO:0007030">
    <property type="term" value="P:Golgi organization"/>
    <property type="evidence" value="ECO:0007669"/>
    <property type="project" value="InterPro"/>
</dbReference>
<evidence type="ECO:0000313" key="11">
    <source>
        <dbReference type="Proteomes" id="UP000597762"/>
    </source>
</evidence>
<keyword evidence="3 9" id="KW-1133">Transmembrane helix</keyword>
<dbReference type="GO" id="GO:0000301">
    <property type="term" value="P:retrograde transport, vesicle recycling within Golgi"/>
    <property type="evidence" value="ECO:0007669"/>
    <property type="project" value="TreeGrafter"/>
</dbReference>
<dbReference type="PANTHER" id="PTHR13815">
    <property type="entry name" value="GOLGIN-84"/>
    <property type="match status" value="1"/>
</dbReference>
<protein>
    <submittedName>
        <fullName evidence="10">Golgin subfamily A member 5</fullName>
    </submittedName>
</protein>
<feature type="coiled-coil region" evidence="7">
    <location>
        <begin position="438"/>
        <end position="472"/>
    </location>
</feature>
<dbReference type="GO" id="GO:0000139">
    <property type="term" value="C:Golgi membrane"/>
    <property type="evidence" value="ECO:0007669"/>
    <property type="project" value="UniProtKB-SubCell"/>
</dbReference>
<accession>A0A812BDX0</accession>
<evidence type="ECO:0000256" key="2">
    <source>
        <dbReference type="ARBA" id="ARBA00022692"/>
    </source>
</evidence>
<dbReference type="GO" id="GO:0031985">
    <property type="term" value="C:Golgi cisterna"/>
    <property type="evidence" value="ECO:0007669"/>
    <property type="project" value="TreeGrafter"/>
</dbReference>
<feature type="transmembrane region" description="Helical" evidence="9">
    <location>
        <begin position="726"/>
        <end position="746"/>
    </location>
</feature>
<keyword evidence="11" id="KW-1185">Reference proteome</keyword>
<evidence type="ECO:0000256" key="9">
    <source>
        <dbReference type="SAM" id="Phobius"/>
    </source>
</evidence>
<keyword evidence="5 7" id="KW-0175">Coiled coil</keyword>
<comment type="caution">
    <text evidence="10">The sequence shown here is derived from an EMBL/GenBank/DDBJ whole genome shotgun (WGS) entry which is preliminary data.</text>
</comment>
<gene>
    <name evidence="10" type="ORF">SPHA_14961</name>
</gene>
<sequence length="752" mass="85177">MPVVVGEFLQLSFKPATMSSWLSGLTGKAEDFLNRLDQSAAEALTKDEAMKKASAVSSNYFGTNAGDMRGSSWETPPSVSKSSSITLLSSQSVPSNLSELNSGKSDVNSSLVSTPIKQSAKFKNITSQSPSRTNKGKDSDDALFEFLNSIDTGNEMRKKSPGPVPTSSKHSRQSSVSSTISNILSSLEQADDNASNGVTNGAADLVDVESGNPSPMSRSFTGQDIMSASAEVTDDIPDKVVVEMESAPEEQTDQTTSLQLENRLLRSEIESLNQEMASLVERARASQQDLETAHKKISEYHHLSSNSDQVLREIRAREADIQEALNCKDSQLAILKVRLEEADSEIMRNKDVIEKLEAENNRVRKDHSESSGIQNQALETMKIRLSELEEMLKREQESYQRSHLDSSGRQSKLEQEQQSLAESLSITQKKFTEEKNKTSELNKQLKTVTLNMEAIKQEMSDYKEKASRILQSKERLIASLRDGSGASGEFSGVSSEEYNAVKTERDMFKDEMQQYKMRVENTRTELQDLELQFQQDRESHREEVDLLQEQLTEEKRLREDSEQDLLKQKRELNYTMEELHKQKTAFQSAIKNREEEIEKLRNQLTTKNLCSTTEDELESRVRTLTESLIQKQTMLEAISTEKNSLGLQLERLEQQYKDVQLSIGRTNSSAIHVSEDDEVRQRLPIFLREVATDHEVTRKMKRAANTIDRFSVRLGIFLRRYPIARVFVIVYMALLHLWVMIVLLTYKPEIHL</sequence>
<feature type="region of interest" description="Disordered" evidence="8">
    <location>
        <begin position="149"/>
        <end position="179"/>
    </location>
</feature>
<dbReference type="PANTHER" id="PTHR13815:SF7">
    <property type="entry name" value="GOLGIN SUBFAMILY A MEMBER 5"/>
    <property type="match status" value="1"/>
</dbReference>
<feature type="compositionally biased region" description="Basic and acidic residues" evidence="8">
    <location>
        <begin position="394"/>
        <end position="415"/>
    </location>
</feature>